<evidence type="ECO:0000259" key="5">
    <source>
        <dbReference type="PROSITE" id="PS50977"/>
    </source>
</evidence>
<dbReference type="InterPro" id="IPR001647">
    <property type="entry name" value="HTH_TetR"/>
</dbReference>
<dbReference type="RefSeq" id="WP_346093759.1">
    <property type="nucleotide sequence ID" value="NZ_BAAABY010000009.1"/>
</dbReference>
<dbReference type="EMBL" id="BAAABY010000009">
    <property type="protein sequence ID" value="GAA0450713.1"/>
    <property type="molecule type" value="Genomic_DNA"/>
</dbReference>
<feature type="DNA-binding region" description="H-T-H motif" evidence="4">
    <location>
        <begin position="44"/>
        <end position="63"/>
    </location>
</feature>
<evidence type="ECO:0000313" key="7">
    <source>
        <dbReference type="Proteomes" id="UP001500909"/>
    </source>
</evidence>
<reference evidence="6 7" key="1">
    <citation type="journal article" date="2019" name="Int. J. Syst. Evol. Microbiol.">
        <title>The Global Catalogue of Microorganisms (GCM) 10K type strain sequencing project: providing services to taxonomists for standard genome sequencing and annotation.</title>
        <authorList>
            <consortium name="The Broad Institute Genomics Platform"/>
            <consortium name="The Broad Institute Genome Sequencing Center for Infectious Disease"/>
            <person name="Wu L."/>
            <person name="Ma J."/>
        </authorList>
    </citation>
    <scope>NUCLEOTIDE SEQUENCE [LARGE SCALE GENOMIC DNA]</scope>
    <source>
        <strain evidence="6 7">JCM 4805</strain>
    </source>
</reference>
<dbReference type="PROSITE" id="PS50977">
    <property type="entry name" value="HTH_TETR_2"/>
    <property type="match status" value="1"/>
</dbReference>
<dbReference type="PANTHER" id="PTHR30055">
    <property type="entry name" value="HTH-TYPE TRANSCRIPTIONAL REGULATOR RUTR"/>
    <property type="match status" value="1"/>
</dbReference>
<dbReference type="SUPFAM" id="SSF46689">
    <property type="entry name" value="Homeodomain-like"/>
    <property type="match status" value="1"/>
</dbReference>
<evidence type="ECO:0000256" key="4">
    <source>
        <dbReference type="PROSITE-ProRule" id="PRU00335"/>
    </source>
</evidence>
<evidence type="ECO:0000256" key="2">
    <source>
        <dbReference type="ARBA" id="ARBA00023125"/>
    </source>
</evidence>
<organism evidence="6 7">
    <name type="scientific">Streptomyces olivaceiscleroticus</name>
    <dbReference type="NCBI Taxonomy" id="68245"/>
    <lineage>
        <taxon>Bacteria</taxon>
        <taxon>Bacillati</taxon>
        <taxon>Actinomycetota</taxon>
        <taxon>Actinomycetes</taxon>
        <taxon>Kitasatosporales</taxon>
        <taxon>Streptomycetaceae</taxon>
        <taxon>Streptomyces</taxon>
    </lineage>
</organism>
<evidence type="ECO:0000313" key="6">
    <source>
        <dbReference type="EMBL" id="GAA0450713.1"/>
    </source>
</evidence>
<dbReference type="Gene3D" id="1.10.357.10">
    <property type="entry name" value="Tetracycline Repressor, domain 2"/>
    <property type="match status" value="1"/>
</dbReference>
<feature type="domain" description="HTH tetR-type" evidence="5">
    <location>
        <begin position="21"/>
        <end position="81"/>
    </location>
</feature>
<keyword evidence="2 4" id="KW-0238">DNA-binding</keyword>
<keyword evidence="7" id="KW-1185">Reference proteome</keyword>
<sequence>MTRKAERTSGKGNAWQWSRTEQTRRALLDAAREVFCEKGFADTAIVAVVRRAGSSVGSLYHHFGGKTELFVALWEDYEDAREHDASEAVAQAKAAGEKDPLELFLVGARSFLEGCWRRRDLVRLWMDGDGPPGFELMRRARGRQWIRQNAVLLEAGSEPVDRLVVGVLTSIIGEAGREIGTCSRKRDADAICHATIALIRRLDPLNVS</sequence>
<evidence type="ECO:0000256" key="3">
    <source>
        <dbReference type="ARBA" id="ARBA00023163"/>
    </source>
</evidence>
<accession>A0ABN0ZLN0</accession>
<dbReference type="InterPro" id="IPR050109">
    <property type="entry name" value="HTH-type_TetR-like_transc_reg"/>
</dbReference>
<comment type="caution">
    <text evidence="6">The sequence shown here is derived from an EMBL/GenBank/DDBJ whole genome shotgun (WGS) entry which is preliminary data.</text>
</comment>
<keyword evidence="3" id="KW-0804">Transcription</keyword>
<dbReference type="InterPro" id="IPR009057">
    <property type="entry name" value="Homeodomain-like_sf"/>
</dbReference>
<evidence type="ECO:0000256" key="1">
    <source>
        <dbReference type="ARBA" id="ARBA00023015"/>
    </source>
</evidence>
<keyword evidence="1" id="KW-0805">Transcription regulation</keyword>
<dbReference type="Pfam" id="PF00440">
    <property type="entry name" value="TetR_N"/>
    <property type="match status" value="1"/>
</dbReference>
<name>A0ABN0ZLN0_9ACTN</name>
<proteinExistence type="predicted"/>
<dbReference type="PANTHER" id="PTHR30055:SF234">
    <property type="entry name" value="HTH-TYPE TRANSCRIPTIONAL REGULATOR BETI"/>
    <property type="match status" value="1"/>
</dbReference>
<dbReference type="Proteomes" id="UP001500909">
    <property type="component" value="Unassembled WGS sequence"/>
</dbReference>
<protein>
    <recommendedName>
        <fullName evidence="5">HTH tetR-type domain-containing protein</fullName>
    </recommendedName>
</protein>
<dbReference type="PRINTS" id="PR00455">
    <property type="entry name" value="HTHTETR"/>
</dbReference>
<gene>
    <name evidence="6" type="ORF">GCM10010361_13450</name>
</gene>